<name>A0ACD3BFZ9_9AGAR</name>
<sequence length="243" mass="27614">MFLSTLWRGCRLSALGLRRSHTAPLNVASSEDFKLWPAFISHTEQQLLLLTSLKLLDLKESKKLRNKRKLLSKASPSSLLDVFYPDEYYDFHEGHYDGVIHNYREMHLSSWPEAETPGLTPILERLRTLYPTSEPTQTHLLHLASNGEILPHVDNTSASGAWIMGVSLGAERTLRMQNVHDDRDNFSMTLPSGSVYLQKDAIRYQYVHSILSSLNAGQRLSIMIRVRKAISSIRITLTSVPSR</sequence>
<dbReference type="EMBL" id="ML208260">
    <property type="protein sequence ID" value="TFK76589.1"/>
    <property type="molecule type" value="Genomic_DNA"/>
</dbReference>
<accession>A0ACD3BFZ9</accession>
<proteinExistence type="predicted"/>
<evidence type="ECO:0000313" key="2">
    <source>
        <dbReference type="Proteomes" id="UP000308600"/>
    </source>
</evidence>
<keyword evidence="2" id="KW-1185">Reference proteome</keyword>
<protein>
    <submittedName>
        <fullName evidence="1">Uncharacterized protein</fullName>
    </submittedName>
</protein>
<organism evidence="1 2">
    <name type="scientific">Pluteus cervinus</name>
    <dbReference type="NCBI Taxonomy" id="181527"/>
    <lineage>
        <taxon>Eukaryota</taxon>
        <taxon>Fungi</taxon>
        <taxon>Dikarya</taxon>
        <taxon>Basidiomycota</taxon>
        <taxon>Agaricomycotina</taxon>
        <taxon>Agaricomycetes</taxon>
        <taxon>Agaricomycetidae</taxon>
        <taxon>Agaricales</taxon>
        <taxon>Pluteineae</taxon>
        <taxon>Pluteaceae</taxon>
        <taxon>Pluteus</taxon>
    </lineage>
</organism>
<dbReference type="Proteomes" id="UP000308600">
    <property type="component" value="Unassembled WGS sequence"/>
</dbReference>
<reference evidence="1 2" key="1">
    <citation type="journal article" date="2019" name="Nat. Ecol. Evol.">
        <title>Megaphylogeny resolves global patterns of mushroom evolution.</title>
        <authorList>
            <person name="Varga T."/>
            <person name="Krizsan K."/>
            <person name="Foldi C."/>
            <person name="Dima B."/>
            <person name="Sanchez-Garcia M."/>
            <person name="Sanchez-Ramirez S."/>
            <person name="Szollosi G.J."/>
            <person name="Szarkandi J.G."/>
            <person name="Papp V."/>
            <person name="Albert L."/>
            <person name="Andreopoulos W."/>
            <person name="Angelini C."/>
            <person name="Antonin V."/>
            <person name="Barry K.W."/>
            <person name="Bougher N.L."/>
            <person name="Buchanan P."/>
            <person name="Buyck B."/>
            <person name="Bense V."/>
            <person name="Catcheside P."/>
            <person name="Chovatia M."/>
            <person name="Cooper J."/>
            <person name="Damon W."/>
            <person name="Desjardin D."/>
            <person name="Finy P."/>
            <person name="Geml J."/>
            <person name="Haridas S."/>
            <person name="Hughes K."/>
            <person name="Justo A."/>
            <person name="Karasinski D."/>
            <person name="Kautmanova I."/>
            <person name="Kiss B."/>
            <person name="Kocsube S."/>
            <person name="Kotiranta H."/>
            <person name="LaButti K.M."/>
            <person name="Lechner B.E."/>
            <person name="Liimatainen K."/>
            <person name="Lipzen A."/>
            <person name="Lukacs Z."/>
            <person name="Mihaltcheva S."/>
            <person name="Morgado L.N."/>
            <person name="Niskanen T."/>
            <person name="Noordeloos M.E."/>
            <person name="Ohm R.A."/>
            <person name="Ortiz-Santana B."/>
            <person name="Ovrebo C."/>
            <person name="Racz N."/>
            <person name="Riley R."/>
            <person name="Savchenko A."/>
            <person name="Shiryaev A."/>
            <person name="Soop K."/>
            <person name="Spirin V."/>
            <person name="Szebenyi C."/>
            <person name="Tomsovsky M."/>
            <person name="Tulloss R.E."/>
            <person name="Uehling J."/>
            <person name="Grigoriev I.V."/>
            <person name="Vagvolgyi C."/>
            <person name="Papp T."/>
            <person name="Martin F.M."/>
            <person name="Miettinen O."/>
            <person name="Hibbett D.S."/>
            <person name="Nagy L.G."/>
        </authorList>
    </citation>
    <scope>NUCLEOTIDE SEQUENCE [LARGE SCALE GENOMIC DNA]</scope>
    <source>
        <strain evidence="1 2">NL-1719</strain>
    </source>
</reference>
<gene>
    <name evidence="1" type="ORF">BDN72DRAFT_755757</name>
</gene>
<evidence type="ECO:0000313" key="1">
    <source>
        <dbReference type="EMBL" id="TFK76589.1"/>
    </source>
</evidence>